<keyword evidence="1" id="KW-0004">4Fe-4S</keyword>
<organism evidence="6">
    <name type="scientific">termite gut metagenome</name>
    <dbReference type="NCBI Taxonomy" id="433724"/>
    <lineage>
        <taxon>unclassified sequences</taxon>
        <taxon>metagenomes</taxon>
        <taxon>organismal metagenomes</taxon>
    </lineage>
</organism>
<evidence type="ECO:0000313" key="6">
    <source>
        <dbReference type="EMBL" id="KAA6348257.1"/>
    </source>
</evidence>
<accession>A0A5J4SQG9</accession>
<dbReference type="PROSITE" id="PS51379">
    <property type="entry name" value="4FE4S_FER_2"/>
    <property type="match status" value="2"/>
</dbReference>
<dbReference type="SUPFAM" id="SSF54862">
    <property type="entry name" value="4Fe-4S ferredoxins"/>
    <property type="match status" value="1"/>
</dbReference>
<proteinExistence type="predicted"/>
<evidence type="ECO:0000256" key="4">
    <source>
        <dbReference type="ARBA" id="ARBA00023014"/>
    </source>
</evidence>
<comment type="caution">
    <text evidence="6">The sequence shown here is derived from an EMBL/GenBank/DDBJ whole genome shotgun (WGS) entry which is preliminary data.</text>
</comment>
<evidence type="ECO:0000256" key="1">
    <source>
        <dbReference type="ARBA" id="ARBA00022485"/>
    </source>
</evidence>
<evidence type="ECO:0000259" key="5">
    <source>
        <dbReference type="PROSITE" id="PS51379"/>
    </source>
</evidence>
<evidence type="ECO:0000256" key="3">
    <source>
        <dbReference type="ARBA" id="ARBA00023004"/>
    </source>
</evidence>
<dbReference type="PANTHER" id="PTHR43687">
    <property type="entry name" value="ADENYLYLSULFATE REDUCTASE, BETA SUBUNIT"/>
    <property type="match status" value="1"/>
</dbReference>
<dbReference type="AlphaFoldDB" id="A0A5J4SQG9"/>
<keyword evidence="4" id="KW-0411">Iron-sulfur</keyword>
<dbReference type="GO" id="GO:0051539">
    <property type="term" value="F:4 iron, 4 sulfur cluster binding"/>
    <property type="evidence" value="ECO:0007669"/>
    <property type="project" value="UniProtKB-KW"/>
</dbReference>
<gene>
    <name evidence="6" type="ORF">EZS27_004325</name>
</gene>
<dbReference type="PANTHER" id="PTHR43687:SF1">
    <property type="entry name" value="FERREDOXIN III"/>
    <property type="match status" value="1"/>
</dbReference>
<feature type="domain" description="4Fe-4S ferredoxin-type" evidence="5">
    <location>
        <begin position="124"/>
        <end position="153"/>
    </location>
</feature>
<feature type="domain" description="4Fe-4S ferredoxin-type" evidence="5">
    <location>
        <begin position="154"/>
        <end position="184"/>
    </location>
</feature>
<keyword evidence="3" id="KW-0408">Iron</keyword>
<reference evidence="6" key="1">
    <citation type="submission" date="2019-03" db="EMBL/GenBank/DDBJ databases">
        <title>Single cell metagenomics reveals metabolic interactions within the superorganism composed of flagellate Streblomastix strix and complex community of Bacteroidetes bacteria on its surface.</title>
        <authorList>
            <person name="Treitli S.C."/>
            <person name="Kolisko M."/>
            <person name="Husnik F."/>
            <person name="Keeling P."/>
            <person name="Hampl V."/>
        </authorList>
    </citation>
    <scope>NUCLEOTIDE SEQUENCE</scope>
    <source>
        <strain evidence="6">STM</strain>
    </source>
</reference>
<name>A0A5J4SQG9_9ZZZZ</name>
<evidence type="ECO:0000256" key="2">
    <source>
        <dbReference type="ARBA" id="ARBA00022723"/>
    </source>
</evidence>
<sequence length="233" mass="25750">MNKGNITICLCASRSIINKENVMEVSQILNKAGYTIAIEADLCEKAITSFSEMRKIASTTIIACYPRAVYALFDWLDLKPAAVLDIRNNKAEILSRFGLSESSASRDLDADIDVLPAKPGEDAWYPLIDKERCCACGKCYDFCLFGVYTMEKGVVEVSSPTHCKNNCPACARVCPNKAIIFPKYPKSPVNGGLAEEEPVAVNPKLVYNEALQMRLEQRRASVSLLKIKNKNKA</sequence>
<dbReference type="Gene3D" id="3.30.70.20">
    <property type="match status" value="1"/>
</dbReference>
<dbReference type="GO" id="GO:0046872">
    <property type="term" value="F:metal ion binding"/>
    <property type="evidence" value="ECO:0007669"/>
    <property type="project" value="UniProtKB-KW"/>
</dbReference>
<protein>
    <recommendedName>
        <fullName evidence="5">4Fe-4S ferredoxin-type domain-containing protein</fullName>
    </recommendedName>
</protein>
<keyword evidence="2" id="KW-0479">Metal-binding</keyword>
<dbReference type="EMBL" id="SNRY01000073">
    <property type="protein sequence ID" value="KAA6348257.1"/>
    <property type="molecule type" value="Genomic_DNA"/>
</dbReference>
<dbReference type="InterPro" id="IPR050572">
    <property type="entry name" value="Fe-S_Ferredoxin"/>
</dbReference>
<dbReference type="InterPro" id="IPR017896">
    <property type="entry name" value="4Fe4S_Fe-S-bd"/>
</dbReference>